<evidence type="ECO:0000256" key="1">
    <source>
        <dbReference type="SAM" id="Phobius"/>
    </source>
</evidence>
<evidence type="ECO:0000313" key="2">
    <source>
        <dbReference type="EMBL" id="ATG74950.1"/>
    </source>
</evidence>
<dbReference type="KEGG" id="zdf:AN401_14670"/>
<dbReference type="EMBL" id="CP012621">
    <property type="protein sequence ID" value="ATG74950.1"/>
    <property type="molecule type" value="Genomic_DNA"/>
</dbReference>
<feature type="transmembrane region" description="Helical" evidence="1">
    <location>
        <begin position="20"/>
        <end position="53"/>
    </location>
</feature>
<dbReference type="RefSeq" id="WP_096779782.1">
    <property type="nucleotide sequence ID" value="NZ_CP012621.1"/>
</dbReference>
<organism evidence="2 3">
    <name type="scientific">Zobellella denitrificans</name>
    <dbReference type="NCBI Taxonomy" id="347534"/>
    <lineage>
        <taxon>Bacteria</taxon>
        <taxon>Pseudomonadati</taxon>
        <taxon>Pseudomonadota</taxon>
        <taxon>Gammaproteobacteria</taxon>
        <taxon>Aeromonadales</taxon>
        <taxon>Aeromonadaceae</taxon>
        <taxon>Zobellella</taxon>
    </lineage>
</organism>
<proteinExistence type="predicted"/>
<reference evidence="3" key="1">
    <citation type="submission" date="2015-09" db="EMBL/GenBank/DDBJ databases">
        <authorList>
            <person name="Shao Z."/>
            <person name="Wang L."/>
        </authorList>
    </citation>
    <scope>NUCLEOTIDE SEQUENCE [LARGE SCALE GENOMIC DNA]</scope>
    <source>
        <strain evidence="3">F13-1</strain>
    </source>
</reference>
<gene>
    <name evidence="2" type="ORF">AN401_14670</name>
</gene>
<accession>A0A291HS12</accession>
<dbReference type="AlphaFoldDB" id="A0A291HS12"/>
<evidence type="ECO:0000313" key="3">
    <source>
        <dbReference type="Proteomes" id="UP000217763"/>
    </source>
</evidence>
<name>A0A291HS12_9GAMM</name>
<keyword evidence="1" id="KW-0472">Membrane</keyword>
<keyword evidence="1" id="KW-1133">Transmembrane helix</keyword>
<keyword evidence="3" id="KW-1185">Reference proteome</keyword>
<protein>
    <submittedName>
        <fullName evidence="2">Uncharacterized protein</fullName>
    </submittedName>
</protein>
<dbReference type="Proteomes" id="UP000217763">
    <property type="component" value="Chromosome"/>
</dbReference>
<keyword evidence="1" id="KW-0812">Transmembrane</keyword>
<feature type="transmembrane region" description="Helical" evidence="1">
    <location>
        <begin position="74"/>
        <end position="95"/>
    </location>
</feature>
<sequence length="97" mass="10465">MAAGRVENPMLGRTLHKVTLYLILVNLGLVAGFGLRMSVLGVCAFMLTGALLVSYQLVITRLMYLEARRSNDGYLIYPVILAGLGLALLLLLSVIGD</sequence>